<protein>
    <recommendedName>
        <fullName evidence="2">E2 ubiquitin-conjugating enzyme</fullName>
        <ecNumber evidence="2">2.3.2.23</ecNumber>
    </recommendedName>
    <alternativeName>
        <fullName evidence="4">Ubiquitin carrier protein</fullName>
    </alternativeName>
    <alternativeName>
        <fullName evidence="3">Ubiquitin-protein ligase</fullName>
    </alternativeName>
</protein>
<evidence type="ECO:0000256" key="5">
    <source>
        <dbReference type="SAM" id="MobiDB-lite"/>
    </source>
</evidence>
<dbReference type="SMART" id="SM00212">
    <property type="entry name" value="UBCc"/>
    <property type="match status" value="1"/>
</dbReference>
<gene>
    <name evidence="7" type="ORF">Terrestrivirus2_11</name>
</gene>
<feature type="domain" description="UBC core" evidence="6">
    <location>
        <begin position="2"/>
        <end position="181"/>
    </location>
</feature>
<evidence type="ECO:0000256" key="1">
    <source>
        <dbReference type="ARBA" id="ARBA00004906"/>
    </source>
</evidence>
<proteinExistence type="predicted"/>
<dbReference type="InterPro" id="IPR000608">
    <property type="entry name" value="UBC"/>
</dbReference>
<reference evidence="7" key="1">
    <citation type="submission" date="2018-10" db="EMBL/GenBank/DDBJ databases">
        <title>Hidden diversity of soil giant viruses.</title>
        <authorList>
            <person name="Schulz F."/>
            <person name="Alteio L."/>
            <person name="Goudeau D."/>
            <person name="Ryan E.M."/>
            <person name="Malmstrom R.R."/>
            <person name="Blanchard J."/>
            <person name="Woyke T."/>
        </authorList>
    </citation>
    <scope>NUCLEOTIDE SEQUENCE</scope>
    <source>
        <strain evidence="7">TEV1</strain>
    </source>
</reference>
<dbReference type="SUPFAM" id="SSF54495">
    <property type="entry name" value="UBC-like"/>
    <property type="match status" value="1"/>
</dbReference>
<feature type="region of interest" description="Disordered" evidence="5">
    <location>
        <begin position="532"/>
        <end position="552"/>
    </location>
</feature>
<dbReference type="InterPro" id="IPR016135">
    <property type="entry name" value="UBQ-conjugating_enzyme/RWD"/>
</dbReference>
<dbReference type="GO" id="GO:0061631">
    <property type="term" value="F:ubiquitin conjugating enzyme activity"/>
    <property type="evidence" value="ECO:0007669"/>
    <property type="project" value="UniProtKB-EC"/>
</dbReference>
<organism evidence="7">
    <name type="scientific">Terrestrivirus sp</name>
    <dbReference type="NCBI Taxonomy" id="2487775"/>
    <lineage>
        <taxon>Viruses</taxon>
        <taxon>Varidnaviria</taxon>
        <taxon>Bamfordvirae</taxon>
        <taxon>Nucleocytoviricota</taxon>
        <taxon>Megaviricetes</taxon>
        <taxon>Imitervirales</taxon>
        <taxon>Mimiviridae</taxon>
        <taxon>Klosneuvirinae</taxon>
    </lineage>
</organism>
<dbReference type="PANTHER" id="PTHR24067">
    <property type="entry name" value="UBIQUITIN-CONJUGATING ENZYME E2"/>
    <property type="match status" value="1"/>
</dbReference>
<feature type="compositionally biased region" description="Polar residues" evidence="5">
    <location>
        <begin position="537"/>
        <end position="552"/>
    </location>
</feature>
<name>A0A3G4ZPH2_9VIRU</name>
<dbReference type="EC" id="2.3.2.23" evidence="2"/>
<evidence type="ECO:0000259" key="6">
    <source>
        <dbReference type="PROSITE" id="PS50127"/>
    </source>
</evidence>
<dbReference type="Gene3D" id="3.10.110.10">
    <property type="entry name" value="Ubiquitin Conjugating Enzyme"/>
    <property type="match status" value="1"/>
</dbReference>
<dbReference type="GO" id="GO:0016567">
    <property type="term" value="P:protein ubiquitination"/>
    <property type="evidence" value="ECO:0007669"/>
    <property type="project" value="UniProtKB-UniPathway"/>
</dbReference>
<dbReference type="InterPro" id="IPR050113">
    <property type="entry name" value="Ub_conjugating_enzyme"/>
</dbReference>
<dbReference type="UniPathway" id="UPA00143"/>
<evidence type="ECO:0000256" key="4">
    <source>
        <dbReference type="ARBA" id="ARBA00031729"/>
    </source>
</evidence>
<dbReference type="EMBL" id="MK071980">
    <property type="protein sequence ID" value="AYV75503.1"/>
    <property type="molecule type" value="Genomic_DNA"/>
</dbReference>
<evidence type="ECO:0000256" key="3">
    <source>
        <dbReference type="ARBA" id="ARBA00030012"/>
    </source>
</evidence>
<evidence type="ECO:0000256" key="2">
    <source>
        <dbReference type="ARBA" id="ARBA00012486"/>
    </source>
</evidence>
<dbReference type="PROSITE" id="PS50127">
    <property type="entry name" value="UBC_2"/>
    <property type="match status" value="1"/>
</dbReference>
<sequence>MAAVKQLTRDLEQLRREPLIGANAAPIGDDLMKWRGIIIGVEGTPYEGIPICFDLEFDNQYPNTAPSAFFSYDVKYVGGASYVKEGRIVVCLNIFGNFAQVHSEWKSQEGEGWSPSYSVSTILVTMQGLMVSGMLSTSPKDIETTRQSAKTFKCAKTGHDGSDPSTWYPSVLHSQEDLEEYYKKNNLQNPNVGRKYDPLRDHYICYVKKSSLADAKGPTDLLGYGIHLENQRIGMLSSACEYLSFGAFKDGTRQSSTKKAFEHWLPILSRSSDWANTKGQFEASIKEIGKVINFANKPMHEVVIKVCSSIMNTLVVEIMNNKNNLTANDKFVDGYFSLYRLMVQYALEDTKLVEYADRELNQFVTKPEKRTKETVSNLGELLILLTVSKKFTWKDISSVFLAETDARNVFWYAVGNYNNPPKHPDLLNVTDASTNSQRTKKVFAATEVSRSLIMYQVKFSQVAKTLTAEIMDSNYGLAPSNLRTEMKETYKGISSVTDWDGYFKFLQVPPVTDTVRCDQLVNAVKLSEKNGYHKSGASASTPRNNNRSYNRY</sequence>
<comment type="pathway">
    <text evidence="1">Protein modification; protein ubiquitination.</text>
</comment>
<dbReference type="Pfam" id="PF00179">
    <property type="entry name" value="UQ_con"/>
    <property type="match status" value="1"/>
</dbReference>
<accession>A0A3G4ZPH2</accession>
<evidence type="ECO:0000313" key="7">
    <source>
        <dbReference type="EMBL" id="AYV75503.1"/>
    </source>
</evidence>